<dbReference type="Proteomes" id="UP000798488">
    <property type="component" value="Unassembled WGS sequence"/>
</dbReference>
<evidence type="ECO:0008006" key="3">
    <source>
        <dbReference type="Google" id="ProtNLM"/>
    </source>
</evidence>
<dbReference type="AlphaFoldDB" id="A0A9D3AXC2"/>
<evidence type="ECO:0000313" key="1">
    <source>
        <dbReference type="EMBL" id="KAF1084266.1"/>
    </source>
</evidence>
<dbReference type="Pfam" id="PF04910">
    <property type="entry name" value="Tcf25"/>
    <property type="match status" value="1"/>
</dbReference>
<dbReference type="OrthoDB" id="6399948at2"/>
<name>A0A9D3AXC2_9FIRM</name>
<dbReference type="RefSeq" id="WP_161822944.1">
    <property type="nucleotide sequence ID" value="NZ_LSRS01000006.1"/>
</dbReference>
<organism evidence="1 2">
    <name type="scientific">Sporotomaculum syntrophicum</name>
    <dbReference type="NCBI Taxonomy" id="182264"/>
    <lineage>
        <taxon>Bacteria</taxon>
        <taxon>Bacillati</taxon>
        <taxon>Bacillota</taxon>
        <taxon>Clostridia</taxon>
        <taxon>Eubacteriales</taxon>
        <taxon>Desulfallaceae</taxon>
        <taxon>Sporotomaculum</taxon>
    </lineage>
</organism>
<accession>A0A9D3AXC2</accession>
<gene>
    <name evidence="1" type="ORF">SPSYN_02670</name>
</gene>
<dbReference type="EMBL" id="LSRS01000006">
    <property type="protein sequence ID" value="KAF1084266.1"/>
    <property type="molecule type" value="Genomic_DNA"/>
</dbReference>
<dbReference type="SUPFAM" id="SSF48452">
    <property type="entry name" value="TPR-like"/>
    <property type="match status" value="1"/>
</dbReference>
<comment type="caution">
    <text evidence="1">The sequence shown here is derived from an EMBL/GenBank/DDBJ whole genome shotgun (WGS) entry which is preliminary data.</text>
</comment>
<dbReference type="InterPro" id="IPR006994">
    <property type="entry name" value="TCF25/Rqc1"/>
</dbReference>
<protein>
    <recommendedName>
        <fullName evidence="3">Tetratricopeptide repeat protein</fullName>
    </recommendedName>
</protein>
<dbReference type="InterPro" id="IPR011990">
    <property type="entry name" value="TPR-like_helical_dom_sf"/>
</dbReference>
<evidence type="ECO:0000313" key="2">
    <source>
        <dbReference type="Proteomes" id="UP000798488"/>
    </source>
</evidence>
<dbReference type="Gene3D" id="1.25.40.10">
    <property type="entry name" value="Tetratricopeptide repeat domain"/>
    <property type="match status" value="1"/>
</dbReference>
<proteinExistence type="predicted"/>
<sequence length="249" mass="29217">MEKNIAKHVLADVLLVTHGAKGERETRLMYELLRRSYHSRQMKWHEECLLEAWEQYKYWLQSNNAFNLPAIVQPESHHKKNPELYYPIRLEKRGRKEWEFAWPSEVLNLMSIFNLACEQSENGDLYNAKRIFTSLINICPYFIDAYNHLATIEWKSGDLIQTEKHYSRAYTIGCSVLPANFKGQLPWNWVENRPFLRTIHGLALVKLRLGDIKSAQQLLGWLVKIEPNDNLGARAIIENIRIGTLPRND</sequence>
<keyword evidence="2" id="KW-1185">Reference proteome</keyword>
<reference evidence="1" key="1">
    <citation type="submission" date="2016-02" db="EMBL/GenBank/DDBJ databases">
        <title>Draft Genome Sequence of Sporotomaculum syntrophicum Strain FB, a Syntrophic Benzoate Degrader.</title>
        <authorList>
            <person name="Nobu M.K."/>
            <person name="Narihiro T."/>
            <person name="Qiu Y.-L."/>
            <person name="Ohashi A."/>
            <person name="Liu W.-T."/>
            <person name="Yuji S."/>
        </authorList>
    </citation>
    <scope>NUCLEOTIDE SEQUENCE</scope>
    <source>
        <strain evidence="1">FB</strain>
    </source>
</reference>